<protein>
    <recommendedName>
        <fullName evidence="1">THAP4-like heme-binding domain-containing protein</fullName>
    </recommendedName>
</protein>
<organism evidence="2 3">
    <name type="scientific">Ferrithrix thermotolerans DSM 19514</name>
    <dbReference type="NCBI Taxonomy" id="1121881"/>
    <lineage>
        <taxon>Bacteria</taxon>
        <taxon>Bacillati</taxon>
        <taxon>Actinomycetota</taxon>
        <taxon>Acidimicrobiia</taxon>
        <taxon>Acidimicrobiales</taxon>
        <taxon>Acidimicrobiaceae</taxon>
        <taxon>Ferrithrix</taxon>
    </lineage>
</organism>
<gene>
    <name evidence="2" type="ORF">SAMN02745225_01075</name>
</gene>
<evidence type="ECO:0000313" key="3">
    <source>
        <dbReference type="Proteomes" id="UP000184295"/>
    </source>
</evidence>
<dbReference type="PANTHER" id="PTHR15854">
    <property type="entry name" value="THAP4 PROTEIN"/>
    <property type="match status" value="1"/>
</dbReference>
<dbReference type="EMBL" id="FQUL01000012">
    <property type="protein sequence ID" value="SHE59736.1"/>
    <property type="molecule type" value="Genomic_DNA"/>
</dbReference>
<dbReference type="Gene3D" id="2.40.128.20">
    <property type="match status" value="1"/>
</dbReference>
<evidence type="ECO:0000259" key="1">
    <source>
        <dbReference type="Pfam" id="PF08768"/>
    </source>
</evidence>
<feature type="domain" description="THAP4-like heme-binding" evidence="1">
    <location>
        <begin position="5"/>
        <end position="151"/>
    </location>
</feature>
<name>A0A1M4USN7_9ACTN</name>
<dbReference type="AlphaFoldDB" id="A0A1M4USN7"/>
<dbReference type="PANTHER" id="PTHR15854:SF4">
    <property type="entry name" value="PEROXYNITRITE ISOMERASE THAP4"/>
    <property type="match status" value="1"/>
</dbReference>
<dbReference type="SUPFAM" id="SSF50814">
    <property type="entry name" value="Lipocalins"/>
    <property type="match status" value="1"/>
</dbReference>
<proteinExistence type="predicted"/>
<dbReference type="CDD" id="cd07828">
    <property type="entry name" value="lipocalin_heme-bd-THAP4-like"/>
    <property type="match status" value="1"/>
</dbReference>
<dbReference type="RefSeq" id="WP_178138716.1">
    <property type="nucleotide sequence ID" value="NZ_FQUL01000012.1"/>
</dbReference>
<reference evidence="3" key="1">
    <citation type="submission" date="2016-11" db="EMBL/GenBank/DDBJ databases">
        <authorList>
            <person name="Varghese N."/>
            <person name="Submissions S."/>
        </authorList>
    </citation>
    <scope>NUCLEOTIDE SEQUENCE [LARGE SCALE GENOMIC DNA]</scope>
    <source>
        <strain evidence="3">DSM 19514</strain>
    </source>
</reference>
<dbReference type="Pfam" id="PF08768">
    <property type="entry name" value="THAP4_heme-bd"/>
    <property type="match status" value="1"/>
</dbReference>
<sequence>MSIFERLQGVFQGRGKGVYPTIEPFEYLETLSLFSDGRPFIRLEQKTKKTDGQTPLHQEVGYIRVVGDSRLELLLIQPTGVAEIAEGAYFEEEDTALMEFRSYKVVTTPTAKSVSETLRTYKVRDLELVCEFHMAAVGHDRQLHLRSELTKAEA</sequence>
<accession>A0A1M4USN7</accession>
<dbReference type="InterPro" id="IPR045165">
    <property type="entry name" value="Nitrobindin"/>
</dbReference>
<dbReference type="InterPro" id="IPR014878">
    <property type="entry name" value="THAP4-like_heme-bd"/>
</dbReference>
<evidence type="ECO:0000313" key="2">
    <source>
        <dbReference type="EMBL" id="SHE59736.1"/>
    </source>
</evidence>
<dbReference type="Proteomes" id="UP000184295">
    <property type="component" value="Unassembled WGS sequence"/>
</dbReference>
<dbReference type="InterPro" id="IPR012674">
    <property type="entry name" value="Calycin"/>
</dbReference>
<dbReference type="STRING" id="1121881.SAMN02745225_01075"/>
<keyword evidence="3" id="KW-1185">Reference proteome</keyword>